<feature type="transmembrane region" description="Helical" evidence="9">
    <location>
        <begin position="171"/>
        <end position="192"/>
    </location>
</feature>
<keyword evidence="5 9" id="KW-0812">Transmembrane</keyword>
<dbReference type="STRING" id="449659.IV66_GL001739"/>
<evidence type="ECO:0000256" key="8">
    <source>
        <dbReference type="SAM" id="MobiDB-lite"/>
    </source>
</evidence>
<dbReference type="OrthoDB" id="396983at2"/>
<evidence type="ECO:0000313" key="12">
    <source>
        <dbReference type="Proteomes" id="UP000051886"/>
    </source>
</evidence>
<evidence type="ECO:0000256" key="9">
    <source>
        <dbReference type="SAM" id="Phobius"/>
    </source>
</evidence>
<gene>
    <name evidence="11" type="ORF">IV66_GL001739</name>
</gene>
<keyword evidence="12" id="KW-1185">Reference proteome</keyword>
<keyword evidence="3" id="KW-1003">Cell membrane</keyword>
<protein>
    <submittedName>
        <fullName evidence="11">Toxin regulator</fullName>
    </submittedName>
</protein>
<keyword evidence="4" id="KW-0762">Sugar transport</keyword>
<dbReference type="Proteomes" id="UP000051886">
    <property type="component" value="Unassembled WGS sequence"/>
</dbReference>
<dbReference type="AlphaFoldDB" id="A0A0R2LK33"/>
<reference evidence="11 12" key="1">
    <citation type="journal article" date="2015" name="Genome Announc.">
        <title>Expanding the biotechnology potential of lactobacilli through comparative genomics of 213 strains and associated genera.</title>
        <authorList>
            <person name="Sun Z."/>
            <person name="Harris H.M."/>
            <person name="McCann A."/>
            <person name="Guo C."/>
            <person name="Argimon S."/>
            <person name="Zhang W."/>
            <person name="Yang X."/>
            <person name="Jeffery I.B."/>
            <person name="Cooney J.C."/>
            <person name="Kagawa T.F."/>
            <person name="Liu W."/>
            <person name="Song Y."/>
            <person name="Salvetti E."/>
            <person name="Wrobel A."/>
            <person name="Rasinkangas P."/>
            <person name="Parkhill J."/>
            <person name="Rea M.C."/>
            <person name="O'Sullivan O."/>
            <person name="Ritari J."/>
            <person name="Douillard F.P."/>
            <person name="Paul Ross R."/>
            <person name="Yang R."/>
            <person name="Briner A.E."/>
            <person name="Felis G.E."/>
            <person name="de Vos W.M."/>
            <person name="Barrangou R."/>
            <person name="Klaenhammer T.R."/>
            <person name="Caufield P.W."/>
            <person name="Cui Y."/>
            <person name="Zhang H."/>
            <person name="O'Toole P.W."/>
        </authorList>
    </citation>
    <scope>NUCLEOTIDE SEQUENCE [LARGE SCALE GENOMIC DNA]</scope>
    <source>
        <strain evidence="11 12">NBRC 103219</strain>
    </source>
</reference>
<dbReference type="PATRIC" id="fig|449659.4.peg.1776"/>
<evidence type="ECO:0000256" key="3">
    <source>
        <dbReference type="ARBA" id="ARBA00022475"/>
    </source>
</evidence>
<proteinExistence type="predicted"/>
<keyword evidence="6 9" id="KW-1133">Transmembrane helix</keyword>
<evidence type="ECO:0000256" key="6">
    <source>
        <dbReference type="ARBA" id="ARBA00022989"/>
    </source>
</evidence>
<feature type="transmembrane region" description="Helical" evidence="9">
    <location>
        <begin position="319"/>
        <end position="337"/>
    </location>
</feature>
<feature type="transmembrane region" description="Helical" evidence="9">
    <location>
        <begin position="138"/>
        <end position="159"/>
    </location>
</feature>
<dbReference type="InterPro" id="IPR003352">
    <property type="entry name" value="PTS_EIIC"/>
</dbReference>
<evidence type="ECO:0000256" key="5">
    <source>
        <dbReference type="ARBA" id="ARBA00022692"/>
    </source>
</evidence>
<evidence type="ECO:0000256" key="4">
    <source>
        <dbReference type="ARBA" id="ARBA00022597"/>
    </source>
</evidence>
<feature type="transmembrane region" description="Helical" evidence="9">
    <location>
        <begin position="70"/>
        <end position="91"/>
    </location>
</feature>
<dbReference type="GO" id="GO:0009401">
    <property type="term" value="P:phosphoenolpyruvate-dependent sugar phosphotransferase system"/>
    <property type="evidence" value="ECO:0007669"/>
    <property type="project" value="InterPro"/>
</dbReference>
<feature type="transmembrane region" description="Helical" evidence="9">
    <location>
        <begin position="36"/>
        <end position="58"/>
    </location>
</feature>
<feature type="domain" description="Phosphotransferase system EIIC" evidence="10">
    <location>
        <begin position="39"/>
        <end position="377"/>
    </location>
</feature>
<organism evidence="11 12">
    <name type="scientific">Ligilactobacillus pobuzihii</name>
    <dbReference type="NCBI Taxonomy" id="449659"/>
    <lineage>
        <taxon>Bacteria</taxon>
        <taxon>Bacillati</taxon>
        <taxon>Bacillota</taxon>
        <taxon>Bacilli</taxon>
        <taxon>Lactobacillales</taxon>
        <taxon>Lactobacillaceae</taxon>
        <taxon>Ligilactobacillus</taxon>
    </lineage>
</organism>
<evidence type="ECO:0000256" key="2">
    <source>
        <dbReference type="ARBA" id="ARBA00022448"/>
    </source>
</evidence>
<feature type="transmembrane region" description="Helical" evidence="9">
    <location>
        <begin position="212"/>
        <end position="241"/>
    </location>
</feature>
<dbReference type="GO" id="GO:0008982">
    <property type="term" value="F:protein-N(PI)-phosphohistidine-sugar phosphotransferase activity"/>
    <property type="evidence" value="ECO:0007669"/>
    <property type="project" value="InterPro"/>
</dbReference>
<name>A0A0R2LK33_9LACO</name>
<dbReference type="EMBL" id="JQCN01000004">
    <property type="protein sequence ID" value="KRO02069.1"/>
    <property type="molecule type" value="Genomic_DNA"/>
</dbReference>
<comment type="caution">
    <text evidence="11">The sequence shown here is derived from an EMBL/GenBank/DDBJ whole genome shotgun (WGS) entry which is preliminary data.</text>
</comment>
<evidence type="ECO:0000259" key="10">
    <source>
        <dbReference type="Pfam" id="PF13303"/>
    </source>
</evidence>
<feature type="region of interest" description="Disordered" evidence="8">
    <location>
        <begin position="1"/>
        <end position="27"/>
    </location>
</feature>
<feature type="transmembrane region" description="Helical" evidence="9">
    <location>
        <begin position="285"/>
        <end position="312"/>
    </location>
</feature>
<evidence type="ECO:0000256" key="1">
    <source>
        <dbReference type="ARBA" id="ARBA00004651"/>
    </source>
</evidence>
<comment type="subcellular location">
    <subcellularLocation>
        <location evidence="1">Cell membrane</location>
        <topology evidence="1">Multi-pass membrane protein</topology>
    </subcellularLocation>
</comment>
<feature type="transmembrane region" description="Helical" evidence="9">
    <location>
        <begin position="98"/>
        <end position="118"/>
    </location>
</feature>
<keyword evidence="2" id="KW-0813">Transport</keyword>
<dbReference type="Pfam" id="PF13303">
    <property type="entry name" value="PTS_EIIC_2"/>
    <property type="match status" value="1"/>
</dbReference>
<feature type="transmembrane region" description="Helical" evidence="9">
    <location>
        <begin position="343"/>
        <end position="362"/>
    </location>
</feature>
<evidence type="ECO:0000256" key="7">
    <source>
        <dbReference type="ARBA" id="ARBA00023136"/>
    </source>
</evidence>
<feature type="compositionally biased region" description="Low complexity" evidence="8">
    <location>
        <begin position="15"/>
        <end position="25"/>
    </location>
</feature>
<sequence>MKEETAKVTEKSENTEATNQTQQQEQAEEKMSVKDYVYAVSAGVSNAVLVMLGVGLLIQSLANFVHWDALYQVGAIAQWMLAPAFGAVIATQLKTNSLVMFSSMISATIGANAVYFTSDSINGVTSTGNAMSQAAQSGIFTSGQPISAVAAGLIAALVGKYLTGKTPLDMMLVPLGATLVGSISGLGLASVTTPALNWLSDFIAQSMQINPLIGAMCVSFAWALFLMTPASSAALAVAVMLDPLSSGAALIGTTAQFVGFLVISWRQNNIGANIAQGFLTPKIQFANLLVNPLLAVPSFVSAIVAAPIAAIFFNFKVDYSIAGLGLNSLIAPINLASTDPQLLVVYLLMAIVVPAVISLVLYKVMLKMKLVHDGQLHVEVV</sequence>
<keyword evidence="7 9" id="KW-0472">Membrane</keyword>
<accession>A0A0R2LK33</accession>
<feature type="compositionally biased region" description="Basic and acidic residues" evidence="8">
    <location>
        <begin position="1"/>
        <end position="14"/>
    </location>
</feature>
<evidence type="ECO:0000313" key="11">
    <source>
        <dbReference type="EMBL" id="KRO02069.1"/>
    </source>
</evidence>
<dbReference type="GO" id="GO:0005886">
    <property type="term" value="C:plasma membrane"/>
    <property type="evidence" value="ECO:0007669"/>
    <property type="project" value="UniProtKB-SubCell"/>
</dbReference>